<dbReference type="SUPFAM" id="SSF57256">
    <property type="entry name" value="Elafin-like"/>
    <property type="match status" value="5"/>
</dbReference>
<accession>A0A5S6QHN5</accession>
<feature type="domain" description="WAP" evidence="4">
    <location>
        <begin position="170"/>
        <end position="214"/>
    </location>
</feature>
<dbReference type="WBParaSite" id="TMUE_2000006703.1">
    <property type="protein sequence ID" value="TMUE_2000006703.1"/>
    <property type="gene ID" value="WBGene00295051"/>
</dbReference>
<dbReference type="GO" id="GO:0005615">
    <property type="term" value="C:extracellular space"/>
    <property type="evidence" value="ECO:0007669"/>
    <property type="project" value="TreeGrafter"/>
</dbReference>
<dbReference type="PANTHER" id="PTHR19441:SF30">
    <property type="entry name" value="ELAFIN"/>
    <property type="match status" value="1"/>
</dbReference>
<feature type="domain" description="WAP" evidence="4">
    <location>
        <begin position="221"/>
        <end position="265"/>
    </location>
</feature>
<dbReference type="GO" id="GO:0004867">
    <property type="term" value="F:serine-type endopeptidase inhibitor activity"/>
    <property type="evidence" value="ECO:0007669"/>
    <property type="project" value="TreeGrafter"/>
</dbReference>
<dbReference type="Proteomes" id="UP000046395">
    <property type="component" value="Unassembled WGS sequence"/>
</dbReference>
<dbReference type="PANTHER" id="PTHR19441">
    <property type="entry name" value="WHEY ACDIC PROTEIN WAP"/>
    <property type="match status" value="1"/>
</dbReference>
<keyword evidence="1 3" id="KW-0732">Signal</keyword>
<dbReference type="InterPro" id="IPR036645">
    <property type="entry name" value="Elafin-like_sf"/>
</dbReference>
<evidence type="ECO:0000313" key="5">
    <source>
        <dbReference type="Proteomes" id="UP000046395"/>
    </source>
</evidence>
<feature type="chain" id="PRO_5024422429" evidence="3">
    <location>
        <begin position="21"/>
        <end position="265"/>
    </location>
</feature>
<dbReference type="InterPro" id="IPR050514">
    <property type="entry name" value="WAP_four-disulfide_core"/>
</dbReference>
<feature type="domain" description="WAP" evidence="4">
    <location>
        <begin position="76"/>
        <end position="115"/>
    </location>
</feature>
<reference evidence="6" key="1">
    <citation type="submission" date="2019-12" db="UniProtKB">
        <authorList>
            <consortium name="WormBaseParasite"/>
        </authorList>
    </citation>
    <scope>IDENTIFICATION</scope>
</reference>
<dbReference type="SMART" id="SM00217">
    <property type="entry name" value="WAP"/>
    <property type="match status" value="3"/>
</dbReference>
<dbReference type="GO" id="GO:0019731">
    <property type="term" value="P:antibacterial humoral response"/>
    <property type="evidence" value="ECO:0007669"/>
    <property type="project" value="TreeGrafter"/>
</dbReference>
<name>A0A5S6QHN5_TRIMR</name>
<dbReference type="InterPro" id="IPR008197">
    <property type="entry name" value="WAP_dom"/>
</dbReference>
<evidence type="ECO:0000259" key="4">
    <source>
        <dbReference type="SMART" id="SM00217"/>
    </source>
</evidence>
<evidence type="ECO:0000313" key="6">
    <source>
        <dbReference type="WBParaSite" id="TMUE_2000006703.1"/>
    </source>
</evidence>
<feature type="signal peptide" evidence="3">
    <location>
        <begin position="1"/>
        <end position="20"/>
    </location>
</feature>
<dbReference type="AlphaFoldDB" id="A0A5S6QHN5"/>
<proteinExistence type="predicted"/>
<sequence length="265" mass="29170">MCGHLILLVCFVSYACSTLAAMHYGYCPEDKDYGEVKWTSCTSDQVCKTHERCCQVGDTVKCVTAVNYLASLWEVKKGRCPSLTSMRKAKGTECKADQDCKEKELCCASVCTVPLPIQPTANSGYCPPHDPVLVHNTTCMHDSDCGSYKKCCQVGNGTECRNGLFEKTRHVGWCPKVKDDSELATAKLCNGDSDCFGTLKCCPTSSAMRCQNGQQHQPPPKPGYCKEPKEKRYLQMQPGCTSDYDCVGSKKCCYKEGTDDCVDVN</sequence>
<evidence type="ECO:0000256" key="2">
    <source>
        <dbReference type="ARBA" id="ARBA00023157"/>
    </source>
</evidence>
<keyword evidence="5" id="KW-1185">Reference proteome</keyword>
<evidence type="ECO:0000256" key="1">
    <source>
        <dbReference type="ARBA" id="ARBA00022729"/>
    </source>
</evidence>
<evidence type="ECO:0000256" key="3">
    <source>
        <dbReference type="SAM" id="SignalP"/>
    </source>
</evidence>
<keyword evidence="2" id="KW-1015">Disulfide bond</keyword>
<protein>
    <submittedName>
        <fullName evidence="6">WAP domain-containing protein</fullName>
    </submittedName>
</protein>
<dbReference type="Gene3D" id="4.10.75.10">
    <property type="entry name" value="Elafin-like"/>
    <property type="match status" value="5"/>
</dbReference>
<dbReference type="GO" id="GO:0045087">
    <property type="term" value="P:innate immune response"/>
    <property type="evidence" value="ECO:0007669"/>
    <property type="project" value="TreeGrafter"/>
</dbReference>
<organism evidence="5 6">
    <name type="scientific">Trichuris muris</name>
    <name type="common">Mouse whipworm</name>
    <dbReference type="NCBI Taxonomy" id="70415"/>
    <lineage>
        <taxon>Eukaryota</taxon>
        <taxon>Metazoa</taxon>
        <taxon>Ecdysozoa</taxon>
        <taxon>Nematoda</taxon>
        <taxon>Enoplea</taxon>
        <taxon>Dorylaimia</taxon>
        <taxon>Trichinellida</taxon>
        <taxon>Trichuridae</taxon>
        <taxon>Trichuris</taxon>
    </lineage>
</organism>
<dbReference type="Pfam" id="PF00095">
    <property type="entry name" value="WAP"/>
    <property type="match status" value="5"/>
</dbReference>